<protein>
    <recommendedName>
        <fullName evidence="3 11">Chorismate synthase</fullName>
        <shortName evidence="11">CS</shortName>
        <ecNumber evidence="3 11">4.2.3.5</ecNumber>
    </recommendedName>
    <alternativeName>
        <fullName evidence="11">5-enolpyruvylshikimate-3-phosphate phospholyase</fullName>
    </alternativeName>
</protein>
<feature type="binding site" evidence="11">
    <location>
        <position position="296"/>
    </location>
    <ligand>
        <name>FMN</name>
        <dbReference type="ChEBI" id="CHEBI:58210"/>
    </ligand>
</feature>
<dbReference type="PANTHER" id="PTHR21085">
    <property type="entry name" value="CHORISMATE SYNTHASE"/>
    <property type="match status" value="1"/>
</dbReference>
<dbReference type="EMBL" id="VFOW01000001">
    <property type="protein sequence ID" value="TQL79591.1"/>
    <property type="molecule type" value="Genomic_DNA"/>
</dbReference>
<comment type="similarity">
    <text evidence="2 11 12">Belongs to the chorismate synthase family.</text>
</comment>
<comment type="cofactor">
    <cofactor evidence="11 12">
        <name>FMNH2</name>
        <dbReference type="ChEBI" id="CHEBI:57618"/>
    </cofactor>
    <text evidence="11 12">Reduced FMN (FMNH(2)).</text>
</comment>
<comment type="catalytic activity">
    <reaction evidence="11 12">
        <text>5-O-(1-carboxyvinyl)-3-phosphoshikimate = chorismate + phosphate</text>
        <dbReference type="Rhea" id="RHEA:21020"/>
        <dbReference type="ChEBI" id="CHEBI:29748"/>
        <dbReference type="ChEBI" id="CHEBI:43474"/>
        <dbReference type="ChEBI" id="CHEBI:57701"/>
        <dbReference type="EC" id="4.2.3.5"/>
    </reaction>
</comment>
<keyword evidence="6 11" id="KW-0288">FMN</keyword>
<accession>A0A543B431</accession>
<dbReference type="EC" id="4.2.3.5" evidence="3 11"/>
<dbReference type="CDD" id="cd07304">
    <property type="entry name" value="Chorismate_synthase"/>
    <property type="match status" value="1"/>
</dbReference>
<feature type="binding site" evidence="11">
    <location>
        <position position="42"/>
    </location>
    <ligand>
        <name>NADP(+)</name>
        <dbReference type="ChEBI" id="CHEBI:58349"/>
    </ligand>
</feature>
<dbReference type="InterPro" id="IPR020541">
    <property type="entry name" value="Chorismate_synthase_CS"/>
</dbReference>
<evidence type="ECO:0000256" key="11">
    <source>
        <dbReference type="HAMAP-Rule" id="MF_00300"/>
    </source>
</evidence>
<comment type="pathway">
    <text evidence="1 11 12">Metabolic intermediate biosynthesis; chorismate biosynthesis; chorismate from D-erythrose 4-phosphate and phosphoenolpyruvate: step 7/7.</text>
</comment>
<feature type="binding site" evidence="11">
    <location>
        <begin position="252"/>
        <end position="253"/>
    </location>
    <ligand>
        <name>FMN</name>
        <dbReference type="ChEBI" id="CHEBI:58210"/>
    </ligand>
</feature>
<evidence type="ECO:0000256" key="7">
    <source>
        <dbReference type="ARBA" id="ARBA00022827"/>
    </source>
</evidence>
<dbReference type="HAMAP" id="MF_00300">
    <property type="entry name" value="Chorismate_synth"/>
    <property type="match status" value="1"/>
</dbReference>
<dbReference type="NCBIfam" id="TIGR00033">
    <property type="entry name" value="aroC"/>
    <property type="match status" value="1"/>
</dbReference>
<evidence type="ECO:0000256" key="6">
    <source>
        <dbReference type="ARBA" id="ARBA00022643"/>
    </source>
</evidence>
<dbReference type="InParanoid" id="A0A543B431"/>
<reference evidence="14 15" key="1">
    <citation type="submission" date="2019-06" db="EMBL/GenBank/DDBJ databases">
        <title>Sequencing the genomes of 1000 actinobacteria strains.</title>
        <authorList>
            <person name="Klenk H.-P."/>
        </authorList>
    </citation>
    <scope>NUCLEOTIDE SEQUENCE [LARGE SCALE GENOMIC DNA]</scope>
    <source>
        <strain evidence="14 15">DSM 45928</strain>
    </source>
</reference>
<dbReference type="GO" id="GO:0008652">
    <property type="term" value="P:amino acid biosynthetic process"/>
    <property type="evidence" value="ECO:0007669"/>
    <property type="project" value="UniProtKB-KW"/>
</dbReference>
<dbReference type="PANTHER" id="PTHR21085:SF0">
    <property type="entry name" value="CHORISMATE SYNTHASE"/>
    <property type="match status" value="1"/>
</dbReference>
<evidence type="ECO:0000256" key="4">
    <source>
        <dbReference type="ARBA" id="ARBA00022605"/>
    </source>
</evidence>
<dbReference type="UniPathway" id="UPA00053">
    <property type="reaction ID" value="UER00090"/>
</dbReference>
<evidence type="ECO:0000256" key="3">
    <source>
        <dbReference type="ARBA" id="ARBA00013036"/>
    </source>
</evidence>
<comment type="function">
    <text evidence="11">Catalyzes the anti-1,4-elimination of the C-3 phosphate and the C-6 proR hydrogen from 5-enolpyruvylshikimate-3-phosphate (EPSP) to yield chorismate, which is the branch point compound that serves as the starting substrate for the three terminal pathways of aromatic amino acid biosynthesis. This reaction introduces a second double bond into the aromatic ring system.</text>
</comment>
<sequence length="388" mass="40623">MTAGESHGPALVAIIDGLPAGIEISSEDVKAELARRRLGYGRGARMKFEQDVVEFIGGVRHGSSLGSPVAIRVANSEWPKWDRVMSPDPVDEAELAGLARNAPLTRPRPGHADLAGMQKYHHGDARPILERASARETAARVAVGTVAKAFLSQALGIEIVSHVVELGSVAAKPGLLPTPADREAVDADPLRCMDPDASAKMVAEVDAAKKDADTLGGIVEVVVYGAPPGLGSHVQWDRKLDARLAMALTSIQAIKGVEIGDAFTQARSRGSQAHDEMVPTPDGVKRVTDRAGGLEGGITTGEPIRVRAAMKPISSLTRPLATIDVVTGEKAEAINQRSDVCAVPAAAVVAESMTAFVLAEAALEKFGGDSVGEISRNLAGYLEGLIIR</sequence>
<dbReference type="GO" id="GO:0010181">
    <property type="term" value="F:FMN binding"/>
    <property type="evidence" value="ECO:0007669"/>
    <property type="project" value="TreeGrafter"/>
</dbReference>
<dbReference type="GO" id="GO:0005829">
    <property type="term" value="C:cytosol"/>
    <property type="evidence" value="ECO:0007669"/>
    <property type="project" value="TreeGrafter"/>
</dbReference>
<evidence type="ECO:0000313" key="15">
    <source>
        <dbReference type="Proteomes" id="UP000317043"/>
    </source>
</evidence>
<evidence type="ECO:0000256" key="12">
    <source>
        <dbReference type="RuleBase" id="RU000605"/>
    </source>
</evidence>
<dbReference type="FunFam" id="3.60.150.10:FF:000002">
    <property type="entry name" value="Chorismate synthase"/>
    <property type="match status" value="1"/>
</dbReference>
<evidence type="ECO:0000256" key="9">
    <source>
        <dbReference type="ARBA" id="ARBA00023141"/>
    </source>
</evidence>
<keyword evidence="9 11" id="KW-0057">Aromatic amino acid biosynthesis</keyword>
<name>A0A543B431_9ACTN</name>
<comment type="caution">
    <text evidence="14">The sequence shown here is derived from an EMBL/GenBank/DDBJ whole genome shotgun (WGS) entry which is preliminary data.</text>
</comment>
<keyword evidence="8 11" id="KW-0521">NADP</keyword>
<feature type="compositionally biased region" description="Basic and acidic residues" evidence="13">
    <location>
        <begin position="272"/>
        <end position="289"/>
    </location>
</feature>
<dbReference type="PROSITE" id="PS00788">
    <property type="entry name" value="CHORISMATE_SYNTHASE_2"/>
    <property type="match status" value="1"/>
</dbReference>
<keyword evidence="10 11" id="KW-0456">Lyase</keyword>
<dbReference type="GO" id="GO:0009423">
    <property type="term" value="P:chorismate biosynthetic process"/>
    <property type="evidence" value="ECO:0007669"/>
    <property type="project" value="UniProtKB-UniRule"/>
</dbReference>
<dbReference type="InterPro" id="IPR035904">
    <property type="entry name" value="Chorismate_synth_AroC_sf"/>
</dbReference>
<dbReference type="Gene3D" id="3.60.150.10">
    <property type="entry name" value="Chorismate synthase AroC"/>
    <property type="match status" value="1"/>
</dbReference>
<feature type="region of interest" description="Disordered" evidence="13">
    <location>
        <begin position="268"/>
        <end position="292"/>
    </location>
</feature>
<evidence type="ECO:0000256" key="1">
    <source>
        <dbReference type="ARBA" id="ARBA00005044"/>
    </source>
</evidence>
<feature type="binding site" evidence="11">
    <location>
        <position position="36"/>
    </location>
    <ligand>
        <name>NADP(+)</name>
        <dbReference type="ChEBI" id="CHEBI:58349"/>
    </ligand>
</feature>
<dbReference type="GO" id="GO:0009073">
    <property type="term" value="P:aromatic amino acid family biosynthetic process"/>
    <property type="evidence" value="ECO:0007669"/>
    <property type="project" value="UniProtKB-KW"/>
</dbReference>
<feature type="binding site" evidence="11">
    <location>
        <begin position="311"/>
        <end position="315"/>
    </location>
    <ligand>
        <name>FMN</name>
        <dbReference type="ChEBI" id="CHEBI:58210"/>
    </ligand>
</feature>
<organism evidence="14 15">
    <name type="scientific">Stackebrandtia endophytica</name>
    <dbReference type="NCBI Taxonomy" id="1496996"/>
    <lineage>
        <taxon>Bacteria</taxon>
        <taxon>Bacillati</taxon>
        <taxon>Actinomycetota</taxon>
        <taxon>Actinomycetes</taxon>
        <taxon>Glycomycetales</taxon>
        <taxon>Glycomycetaceae</taxon>
        <taxon>Stackebrandtia</taxon>
    </lineage>
</organism>
<dbReference type="GO" id="GO:0004107">
    <property type="term" value="F:chorismate synthase activity"/>
    <property type="evidence" value="ECO:0007669"/>
    <property type="project" value="UniProtKB-UniRule"/>
</dbReference>
<keyword evidence="4 11" id="KW-0028">Amino-acid biosynthesis</keyword>
<keyword evidence="5 11" id="KW-0285">Flavoprotein</keyword>
<keyword evidence="7 11" id="KW-0274">FAD</keyword>
<evidence type="ECO:0000256" key="10">
    <source>
        <dbReference type="ARBA" id="ARBA00023239"/>
    </source>
</evidence>
<feature type="binding site" evidence="11">
    <location>
        <begin position="131"/>
        <end position="133"/>
    </location>
    <ligand>
        <name>FMN</name>
        <dbReference type="ChEBI" id="CHEBI:58210"/>
    </ligand>
</feature>
<dbReference type="InterPro" id="IPR000453">
    <property type="entry name" value="Chorismate_synth"/>
</dbReference>
<proteinExistence type="inferred from homology"/>
<evidence type="ECO:0000256" key="8">
    <source>
        <dbReference type="ARBA" id="ARBA00022857"/>
    </source>
</evidence>
<evidence type="ECO:0000256" key="13">
    <source>
        <dbReference type="SAM" id="MobiDB-lite"/>
    </source>
</evidence>
<dbReference type="PIRSF" id="PIRSF001456">
    <property type="entry name" value="Chorismate_synth"/>
    <property type="match status" value="1"/>
</dbReference>
<dbReference type="Proteomes" id="UP000317043">
    <property type="component" value="Unassembled WGS sequence"/>
</dbReference>
<dbReference type="PROSITE" id="PS00789">
    <property type="entry name" value="CHORISMATE_SYNTHASE_3"/>
    <property type="match status" value="1"/>
</dbReference>
<keyword evidence="15" id="KW-1185">Reference proteome</keyword>
<gene>
    <name evidence="11" type="primary">aroC</name>
    <name evidence="14" type="ORF">FB566_5201</name>
</gene>
<dbReference type="FunCoup" id="A0A543B431">
    <property type="interactions" value="294"/>
</dbReference>
<feature type="binding site" evidence="11">
    <location>
        <position position="337"/>
    </location>
    <ligand>
        <name>FMN</name>
        <dbReference type="ChEBI" id="CHEBI:58210"/>
    </ligand>
</feature>
<dbReference type="NCBIfam" id="NF003793">
    <property type="entry name" value="PRK05382.1"/>
    <property type="match status" value="1"/>
</dbReference>
<dbReference type="PROSITE" id="PS00787">
    <property type="entry name" value="CHORISMATE_SYNTHASE_1"/>
    <property type="match status" value="1"/>
</dbReference>
<dbReference type="AlphaFoldDB" id="A0A543B431"/>
<evidence type="ECO:0000256" key="5">
    <source>
        <dbReference type="ARBA" id="ARBA00022630"/>
    </source>
</evidence>
<evidence type="ECO:0000256" key="2">
    <source>
        <dbReference type="ARBA" id="ARBA00008014"/>
    </source>
</evidence>
<comment type="subunit">
    <text evidence="11">Homotetramer.</text>
</comment>
<dbReference type="SUPFAM" id="SSF103263">
    <property type="entry name" value="Chorismate synthase, AroC"/>
    <property type="match status" value="1"/>
</dbReference>
<evidence type="ECO:0000313" key="14">
    <source>
        <dbReference type="EMBL" id="TQL79591.1"/>
    </source>
</evidence>
<dbReference type="Pfam" id="PF01264">
    <property type="entry name" value="Chorismate_synt"/>
    <property type="match status" value="1"/>
</dbReference>